<keyword evidence="2" id="KW-1185">Reference proteome</keyword>
<sequence>MNDASKKISLNTKKKSDTFVITLTETNTQRVFININMKYITDYNAALRVGFSKEEIAVAKVRYGYTYASLYTSEPANIQSCLANLKNEYSTEVEGPRGEPKTITMKSEGIENLDLDHRRKRKIKADNTFKRVDEEKIEKLV</sequence>
<dbReference type="EMBL" id="HG994585">
    <property type="protein sequence ID" value="CAF2966969.1"/>
    <property type="molecule type" value="Genomic_DNA"/>
</dbReference>
<reference evidence="1" key="1">
    <citation type="submission" date="2021-02" db="EMBL/GenBank/DDBJ databases">
        <authorList>
            <person name="Bekaert M."/>
        </authorList>
    </citation>
    <scope>NUCLEOTIDE SEQUENCE</scope>
    <source>
        <strain evidence="1">IoA-00</strain>
    </source>
</reference>
<organism evidence="1 2">
    <name type="scientific">Lepeophtheirus salmonis</name>
    <name type="common">Salmon louse</name>
    <name type="synonym">Caligus salmonis</name>
    <dbReference type="NCBI Taxonomy" id="72036"/>
    <lineage>
        <taxon>Eukaryota</taxon>
        <taxon>Metazoa</taxon>
        <taxon>Ecdysozoa</taxon>
        <taxon>Arthropoda</taxon>
        <taxon>Crustacea</taxon>
        <taxon>Multicrustacea</taxon>
        <taxon>Hexanauplia</taxon>
        <taxon>Copepoda</taxon>
        <taxon>Siphonostomatoida</taxon>
        <taxon>Caligidae</taxon>
        <taxon>Lepeophtheirus</taxon>
    </lineage>
</organism>
<name>A0A7R8CY36_LEPSM</name>
<accession>A0A7R8CY36</accession>
<dbReference type="AlphaFoldDB" id="A0A7R8CY36"/>
<protein>
    <submittedName>
        <fullName evidence="1">(salmon louse) hypothetical protein</fullName>
    </submittedName>
</protein>
<dbReference type="Proteomes" id="UP000675881">
    <property type="component" value="Chromosome 6"/>
</dbReference>
<gene>
    <name evidence="1" type="ORF">LSAA_11074</name>
</gene>
<proteinExistence type="predicted"/>
<evidence type="ECO:0000313" key="1">
    <source>
        <dbReference type="EMBL" id="CAF2966969.1"/>
    </source>
</evidence>
<evidence type="ECO:0000313" key="2">
    <source>
        <dbReference type="Proteomes" id="UP000675881"/>
    </source>
</evidence>